<reference evidence="3" key="3">
    <citation type="submission" date="2025-08" db="UniProtKB">
        <authorList>
            <consortium name="RefSeq"/>
        </authorList>
    </citation>
    <scope>IDENTIFICATION</scope>
    <source>
        <strain evidence="3">NI907</strain>
    </source>
</reference>
<feature type="region of interest" description="Disordered" evidence="1">
    <location>
        <begin position="124"/>
        <end position="171"/>
    </location>
</feature>
<dbReference type="RefSeq" id="XP_030987880.1">
    <property type="nucleotide sequence ID" value="XM_031122021.1"/>
</dbReference>
<dbReference type="Proteomes" id="UP000515153">
    <property type="component" value="Unplaced"/>
</dbReference>
<name>A0A6P8BKX9_PYRGI</name>
<proteinExistence type="predicted"/>
<feature type="region of interest" description="Disordered" evidence="1">
    <location>
        <begin position="1"/>
        <end position="100"/>
    </location>
</feature>
<feature type="compositionally biased region" description="Polar residues" evidence="1">
    <location>
        <begin position="1"/>
        <end position="24"/>
    </location>
</feature>
<keyword evidence="2" id="KW-1185">Reference proteome</keyword>
<sequence length="393" mass="41889">MTPSPQTPLHSRHTSVADSFSMSPSMDRRQSRSSFNDAPLTPHRNNSFGTADNTMDLSGFGSGGPNMAGGGSGLGNLADELAGAFSDEEEDDDPYYDDADNSAIGIAVTTDDALHATRDSGVDIASAGGRGGKKMSGDGLSLPTPRGHRRKGSEYDGSEYGSDSDLDTTDMPPSLVAKIDAVESLARRGTESNGGPTDGVFQRVTNLLRDLGPQAGVEGSTTRLITTHTALSSHLHHQSRQIQTLSYALFAPNSIPPDAETVEELIPLLDALSEIIPRPATAAHASLASLHAVTADVVQTLNYLSDTLAMSRQTTNAATRRLRSAKEMVAEIRREDEEREEAEIWLTRHKWGERLASRECAAVCKDVVGGFEDVCNSWRARILAQAETGPTAA</sequence>
<dbReference type="KEGG" id="pgri:PgNI_01950"/>
<feature type="compositionally biased region" description="Polar residues" evidence="1">
    <location>
        <begin position="43"/>
        <end position="56"/>
    </location>
</feature>
<protein>
    <submittedName>
        <fullName evidence="3">Uncharacterized protein</fullName>
    </submittedName>
</protein>
<reference evidence="3" key="1">
    <citation type="journal article" date="2019" name="Mol. Biol. Evol.">
        <title>Blast fungal genomes show frequent chromosomal changes, gene gains and losses, and effector gene turnover.</title>
        <authorList>
            <person name="Gomez Luciano L.B."/>
            <person name="Jason Tsai I."/>
            <person name="Chuma I."/>
            <person name="Tosa Y."/>
            <person name="Chen Y.H."/>
            <person name="Li J.Y."/>
            <person name="Li M.Y."/>
            <person name="Jade Lu M.Y."/>
            <person name="Nakayashiki H."/>
            <person name="Li W.H."/>
        </authorList>
    </citation>
    <scope>NUCLEOTIDE SEQUENCE</scope>
    <source>
        <strain evidence="3">NI907</strain>
    </source>
</reference>
<evidence type="ECO:0000313" key="3">
    <source>
        <dbReference type="RefSeq" id="XP_030987880.1"/>
    </source>
</evidence>
<organism evidence="2 3">
    <name type="scientific">Pyricularia grisea</name>
    <name type="common">Crabgrass-specific blast fungus</name>
    <name type="synonym">Magnaporthe grisea</name>
    <dbReference type="NCBI Taxonomy" id="148305"/>
    <lineage>
        <taxon>Eukaryota</taxon>
        <taxon>Fungi</taxon>
        <taxon>Dikarya</taxon>
        <taxon>Ascomycota</taxon>
        <taxon>Pezizomycotina</taxon>
        <taxon>Sordariomycetes</taxon>
        <taxon>Sordariomycetidae</taxon>
        <taxon>Magnaporthales</taxon>
        <taxon>Pyriculariaceae</taxon>
        <taxon>Pyricularia</taxon>
    </lineage>
</organism>
<feature type="compositionally biased region" description="Acidic residues" evidence="1">
    <location>
        <begin position="86"/>
        <end position="100"/>
    </location>
</feature>
<feature type="compositionally biased region" description="Gly residues" evidence="1">
    <location>
        <begin position="60"/>
        <end position="74"/>
    </location>
</feature>
<reference evidence="3" key="2">
    <citation type="submission" date="2019-10" db="EMBL/GenBank/DDBJ databases">
        <authorList>
            <consortium name="NCBI Genome Project"/>
        </authorList>
    </citation>
    <scope>NUCLEOTIDE SEQUENCE</scope>
    <source>
        <strain evidence="3">NI907</strain>
    </source>
</reference>
<gene>
    <name evidence="3" type="ORF">PgNI_01950</name>
</gene>
<evidence type="ECO:0000313" key="2">
    <source>
        <dbReference type="Proteomes" id="UP000515153"/>
    </source>
</evidence>
<accession>A0A6P8BKX9</accession>
<evidence type="ECO:0000256" key="1">
    <source>
        <dbReference type="SAM" id="MobiDB-lite"/>
    </source>
</evidence>
<dbReference type="AlphaFoldDB" id="A0A6P8BKX9"/>
<dbReference type="GeneID" id="41956933"/>